<proteinExistence type="predicted"/>
<dbReference type="InterPro" id="IPR045518">
    <property type="entry name" value="2EXR"/>
</dbReference>
<sequence>SPTCSFPKFSELPAELRCEIWKIASFHPRNVPIDVQYKCNTFTNYLYQDHIFISPLYPPAILHSSQESRIEALKYYQRSFNKTV</sequence>
<dbReference type="EMBL" id="MU253824">
    <property type="protein sequence ID" value="KAG9245935.1"/>
    <property type="molecule type" value="Genomic_DNA"/>
</dbReference>
<gene>
    <name evidence="2" type="ORF">BJ878DRAFT_400409</name>
</gene>
<evidence type="ECO:0000313" key="3">
    <source>
        <dbReference type="Proteomes" id="UP000887226"/>
    </source>
</evidence>
<name>A0A9P7Z5W9_9HELO</name>
<feature type="non-terminal residue" evidence="2">
    <location>
        <position position="84"/>
    </location>
</feature>
<dbReference type="OrthoDB" id="3453125at2759"/>
<feature type="non-terminal residue" evidence="2">
    <location>
        <position position="1"/>
    </location>
</feature>
<dbReference type="AlphaFoldDB" id="A0A9P7Z5W9"/>
<feature type="domain" description="2EXR" evidence="1">
    <location>
        <begin position="6"/>
        <end position="82"/>
    </location>
</feature>
<evidence type="ECO:0000259" key="1">
    <source>
        <dbReference type="Pfam" id="PF20150"/>
    </source>
</evidence>
<dbReference type="Pfam" id="PF20150">
    <property type="entry name" value="2EXR"/>
    <property type="match status" value="1"/>
</dbReference>
<keyword evidence="3" id="KW-1185">Reference proteome</keyword>
<dbReference type="Proteomes" id="UP000887226">
    <property type="component" value="Unassembled WGS sequence"/>
</dbReference>
<protein>
    <recommendedName>
        <fullName evidence="1">2EXR domain-containing protein</fullName>
    </recommendedName>
</protein>
<dbReference type="PANTHER" id="PTHR35910:SF6">
    <property type="entry name" value="2EXR DOMAIN-CONTAINING PROTEIN"/>
    <property type="match status" value="1"/>
</dbReference>
<accession>A0A9P7Z5W9</accession>
<comment type="caution">
    <text evidence="2">The sequence shown here is derived from an EMBL/GenBank/DDBJ whole genome shotgun (WGS) entry which is preliminary data.</text>
</comment>
<reference evidence="2" key="1">
    <citation type="journal article" date="2021" name="IMA Fungus">
        <title>Genomic characterization of three marine fungi, including Emericellopsis atlantica sp. nov. with signatures of a generalist lifestyle and marine biomass degradation.</title>
        <authorList>
            <person name="Hagestad O.C."/>
            <person name="Hou L."/>
            <person name="Andersen J.H."/>
            <person name="Hansen E.H."/>
            <person name="Altermark B."/>
            <person name="Li C."/>
            <person name="Kuhnert E."/>
            <person name="Cox R.J."/>
            <person name="Crous P.W."/>
            <person name="Spatafora J.W."/>
            <person name="Lail K."/>
            <person name="Amirebrahimi M."/>
            <person name="Lipzen A."/>
            <person name="Pangilinan J."/>
            <person name="Andreopoulos W."/>
            <person name="Hayes R.D."/>
            <person name="Ng V."/>
            <person name="Grigoriev I.V."/>
            <person name="Jackson S.A."/>
            <person name="Sutton T.D.S."/>
            <person name="Dobson A.D.W."/>
            <person name="Rama T."/>
        </authorList>
    </citation>
    <scope>NUCLEOTIDE SEQUENCE</scope>
    <source>
        <strain evidence="2">TRa3180A</strain>
    </source>
</reference>
<dbReference type="PANTHER" id="PTHR35910">
    <property type="entry name" value="2EXR DOMAIN-CONTAINING PROTEIN"/>
    <property type="match status" value="1"/>
</dbReference>
<evidence type="ECO:0000313" key="2">
    <source>
        <dbReference type="EMBL" id="KAG9245935.1"/>
    </source>
</evidence>
<organism evidence="2 3">
    <name type="scientific">Calycina marina</name>
    <dbReference type="NCBI Taxonomy" id="1763456"/>
    <lineage>
        <taxon>Eukaryota</taxon>
        <taxon>Fungi</taxon>
        <taxon>Dikarya</taxon>
        <taxon>Ascomycota</taxon>
        <taxon>Pezizomycotina</taxon>
        <taxon>Leotiomycetes</taxon>
        <taxon>Helotiales</taxon>
        <taxon>Pezizellaceae</taxon>
        <taxon>Calycina</taxon>
    </lineage>
</organism>